<comment type="caution">
    <text evidence="2">The sequence shown here is derived from an EMBL/GenBank/DDBJ whole genome shotgun (WGS) entry which is preliminary data.</text>
</comment>
<dbReference type="Proteomes" id="UP000765509">
    <property type="component" value="Unassembled WGS sequence"/>
</dbReference>
<evidence type="ECO:0000313" key="2">
    <source>
        <dbReference type="EMBL" id="MBW0497627.1"/>
    </source>
</evidence>
<feature type="region of interest" description="Disordered" evidence="1">
    <location>
        <begin position="53"/>
        <end position="84"/>
    </location>
</feature>
<gene>
    <name evidence="2" type="ORF">O181_037342</name>
</gene>
<sequence length="142" mass="16051">MVQRSQARGVGNMPKPLEGGYELLLTHQEISCSGENHRALKRMEPIVFQRQGQKDKGFVEESKSSINRTEEGVGNDTRFGERRTSGVNQLQKCLKTSQKGLKRRIEVPRTIKAREKAKPSGTDLTHKCTGAPNWSLQKWTVF</sequence>
<evidence type="ECO:0000313" key="3">
    <source>
        <dbReference type="Proteomes" id="UP000765509"/>
    </source>
</evidence>
<protein>
    <submittedName>
        <fullName evidence="2">Uncharacterized protein</fullName>
    </submittedName>
</protein>
<organism evidence="2 3">
    <name type="scientific">Austropuccinia psidii MF-1</name>
    <dbReference type="NCBI Taxonomy" id="1389203"/>
    <lineage>
        <taxon>Eukaryota</taxon>
        <taxon>Fungi</taxon>
        <taxon>Dikarya</taxon>
        <taxon>Basidiomycota</taxon>
        <taxon>Pucciniomycotina</taxon>
        <taxon>Pucciniomycetes</taxon>
        <taxon>Pucciniales</taxon>
        <taxon>Sphaerophragmiaceae</taxon>
        <taxon>Austropuccinia</taxon>
    </lineage>
</organism>
<reference evidence="2" key="1">
    <citation type="submission" date="2021-03" db="EMBL/GenBank/DDBJ databases">
        <title>Draft genome sequence of rust myrtle Austropuccinia psidii MF-1, a brazilian biotype.</title>
        <authorList>
            <person name="Quecine M.C."/>
            <person name="Pachon D.M.R."/>
            <person name="Bonatelli M.L."/>
            <person name="Correr F.H."/>
            <person name="Franceschini L.M."/>
            <person name="Leite T.F."/>
            <person name="Margarido G.R.A."/>
            <person name="Almeida C.A."/>
            <person name="Ferrarezi J.A."/>
            <person name="Labate C.A."/>
        </authorList>
    </citation>
    <scope>NUCLEOTIDE SEQUENCE</scope>
    <source>
        <strain evidence="2">MF-1</strain>
    </source>
</reference>
<dbReference type="EMBL" id="AVOT02014286">
    <property type="protein sequence ID" value="MBW0497627.1"/>
    <property type="molecule type" value="Genomic_DNA"/>
</dbReference>
<dbReference type="AlphaFoldDB" id="A0A9Q3DCH4"/>
<accession>A0A9Q3DCH4</accession>
<evidence type="ECO:0000256" key="1">
    <source>
        <dbReference type="SAM" id="MobiDB-lite"/>
    </source>
</evidence>
<feature type="compositionally biased region" description="Basic and acidic residues" evidence="1">
    <location>
        <begin position="53"/>
        <end position="71"/>
    </location>
</feature>
<keyword evidence="3" id="KW-1185">Reference proteome</keyword>
<name>A0A9Q3DCH4_9BASI</name>
<proteinExistence type="predicted"/>